<feature type="compositionally biased region" description="Acidic residues" evidence="1">
    <location>
        <begin position="341"/>
        <end position="352"/>
    </location>
</feature>
<dbReference type="EMBL" id="KV454427">
    <property type="protein sequence ID" value="ODQ81438.1"/>
    <property type="molecule type" value="Genomic_DNA"/>
</dbReference>
<reference evidence="3" key="1">
    <citation type="submission" date="2016-05" db="EMBL/GenBank/DDBJ databases">
        <title>Comparative genomics of biotechnologically important yeasts.</title>
        <authorList>
            <consortium name="DOE Joint Genome Institute"/>
            <person name="Riley R."/>
            <person name="Haridas S."/>
            <person name="Wolfe K.H."/>
            <person name="Lopes M.R."/>
            <person name="Hittinger C.T."/>
            <person name="Goker M."/>
            <person name="Salamov A."/>
            <person name="Wisecaver J."/>
            <person name="Long T.M."/>
            <person name="Aerts A.L."/>
            <person name="Barry K."/>
            <person name="Choi C."/>
            <person name="Clum A."/>
            <person name="Coughlan A.Y."/>
            <person name="Deshpande S."/>
            <person name="Douglass A.P."/>
            <person name="Hanson S.J."/>
            <person name="Klenk H.-P."/>
            <person name="Labutti K."/>
            <person name="Lapidus A."/>
            <person name="Lindquist E."/>
            <person name="Lipzen A."/>
            <person name="Meier-Kolthoff J.P."/>
            <person name="Ohm R.A."/>
            <person name="Otillar R.P."/>
            <person name="Pangilinan J."/>
            <person name="Peng Y."/>
            <person name="Rokas A."/>
            <person name="Rosa C.A."/>
            <person name="Scheuner C."/>
            <person name="Sibirny A.A."/>
            <person name="Slot J.C."/>
            <person name="Stielow J.B."/>
            <person name="Sun H."/>
            <person name="Kurtzman C.P."/>
            <person name="Blackwell M."/>
            <person name="Grigoriev I.V."/>
            <person name="Jeffries T.W."/>
        </authorList>
    </citation>
    <scope>NUCLEOTIDE SEQUENCE [LARGE SCALE GENOMIC DNA]</scope>
    <source>
        <strain evidence="3">NRRL Y-12698</strain>
    </source>
</reference>
<sequence length="556" mass="61732">MTSDATEPLFTEFVNHLFTVLADADRTSKVMECPIPVAIHEDEPANISDAYFTHIAQKEAEKAENSDRVEDEYTTIADRYGAKHYTGIYSIFHDLKLASIILIAQQTIGSPAYQDVDFFYKVSVELLMREAHRLGVSVRELSARRNAQALAEKPSQFETFLAKEFYRISTAFTAANGEAFVVTSSLNLPLFSSLNRKSVLDERTIDLPDPFQPVQIIAQSSTAAPVSLGVVLPHSSKILAPTIPPTEIMPRFFHPNWFSLPIATWLENRESDTSFAPTVDETGAVICNETKTSVWLEQMGTKELREIRAAYDANIVKMREQEARKLAGEDIEETEIKAKEDIDEGEEGGEINEAEKEINETGEEINETAVKEDIKATDSAEISDAPKPITNGKFTEPAEDVEMNDADPSQNPEASGSEPAEDIDDGPGPEINMVNLFEWNPANTIDADEIEAAENHTEQELASRLLIDLNKLRQKRSLRSTPGSVVPPSAKERDIYFKVRRLLASLVGELSGPELLGLEVSKTIPVLQTNYCGTLPAPVPIQSKSRYTKTKKTTRR</sequence>
<evidence type="ECO:0000313" key="2">
    <source>
        <dbReference type="EMBL" id="ODQ81438.1"/>
    </source>
</evidence>
<gene>
    <name evidence="2" type="ORF">BABINDRAFT_159731</name>
</gene>
<dbReference type="AlphaFoldDB" id="A0A1E3QUV3"/>
<feature type="compositionally biased region" description="Basic and acidic residues" evidence="1">
    <location>
        <begin position="369"/>
        <end position="378"/>
    </location>
</feature>
<feature type="region of interest" description="Disordered" evidence="1">
    <location>
        <begin position="337"/>
        <end position="431"/>
    </location>
</feature>
<name>A0A1E3QUV3_9ASCO</name>
<dbReference type="GeneID" id="30145703"/>
<dbReference type="Proteomes" id="UP000094336">
    <property type="component" value="Unassembled WGS sequence"/>
</dbReference>
<dbReference type="STRING" id="984486.A0A1E3QUV3"/>
<evidence type="ECO:0000256" key="1">
    <source>
        <dbReference type="SAM" id="MobiDB-lite"/>
    </source>
</evidence>
<organism evidence="2 3">
    <name type="scientific">Babjeviella inositovora NRRL Y-12698</name>
    <dbReference type="NCBI Taxonomy" id="984486"/>
    <lineage>
        <taxon>Eukaryota</taxon>
        <taxon>Fungi</taxon>
        <taxon>Dikarya</taxon>
        <taxon>Ascomycota</taxon>
        <taxon>Saccharomycotina</taxon>
        <taxon>Pichiomycetes</taxon>
        <taxon>Serinales incertae sedis</taxon>
        <taxon>Babjeviella</taxon>
    </lineage>
</organism>
<protein>
    <recommendedName>
        <fullName evidence="4">Bromo domain-containing protein</fullName>
    </recommendedName>
</protein>
<accession>A0A1E3QUV3</accession>
<dbReference type="RefSeq" id="XP_018986766.1">
    <property type="nucleotide sequence ID" value="XM_019127850.1"/>
</dbReference>
<keyword evidence="3" id="KW-1185">Reference proteome</keyword>
<dbReference type="OrthoDB" id="5354116at2759"/>
<evidence type="ECO:0008006" key="4">
    <source>
        <dbReference type="Google" id="ProtNLM"/>
    </source>
</evidence>
<proteinExistence type="predicted"/>
<evidence type="ECO:0000313" key="3">
    <source>
        <dbReference type="Proteomes" id="UP000094336"/>
    </source>
</evidence>